<comment type="similarity">
    <text evidence="1">Belongs to the membrane fusion protein (MFP) (TC 8.A.1) family.</text>
</comment>
<dbReference type="Gene3D" id="2.40.420.20">
    <property type="match status" value="1"/>
</dbReference>
<keyword evidence="2" id="KW-0175">Coiled coil</keyword>
<evidence type="ECO:0000256" key="2">
    <source>
        <dbReference type="SAM" id="Coils"/>
    </source>
</evidence>
<dbReference type="Pfam" id="PF25973">
    <property type="entry name" value="BSH_CzcB"/>
    <property type="match status" value="1"/>
</dbReference>
<dbReference type="Proteomes" id="UP000885779">
    <property type="component" value="Unassembled WGS sequence"/>
</dbReference>
<dbReference type="EMBL" id="DRQG01000020">
    <property type="protein sequence ID" value="HGY54477.1"/>
    <property type="molecule type" value="Genomic_DNA"/>
</dbReference>
<comment type="caution">
    <text evidence="6">The sequence shown here is derived from an EMBL/GenBank/DDBJ whole genome shotgun (WGS) entry which is preliminary data.</text>
</comment>
<dbReference type="GO" id="GO:0015562">
    <property type="term" value="F:efflux transmembrane transporter activity"/>
    <property type="evidence" value="ECO:0007669"/>
    <property type="project" value="TreeGrafter"/>
</dbReference>
<name>A0A7V4TZG0_CALAY</name>
<dbReference type="Gene3D" id="1.10.287.470">
    <property type="entry name" value="Helix hairpin bin"/>
    <property type="match status" value="1"/>
</dbReference>
<dbReference type="Gene3D" id="2.40.30.170">
    <property type="match status" value="1"/>
</dbReference>
<dbReference type="NCBIfam" id="TIGR01730">
    <property type="entry name" value="RND_mfp"/>
    <property type="match status" value="1"/>
</dbReference>
<dbReference type="PANTHER" id="PTHR30469:SF38">
    <property type="entry name" value="HLYD FAMILY SECRETION PROTEIN"/>
    <property type="match status" value="1"/>
</dbReference>
<accession>A0A7V4TZG0</accession>
<feature type="region of interest" description="Disordered" evidence="3">
    <location>
        <begin position="25"/>
        <end position="52"/>
    </location>
</feature>
<feature type="domain" description="CzcB-like barrel-sandwich hybrid" evidence="5">
    <location>
        <begin position="82"/>
        <end position="208"/>
    </location>
</feature>
<evidence type="ECO:0000259" key="5">
    <source>
        <dbReference type="Pfam" id="PF25973"/>
    </source>
</evidence>
<protein>
    <submittedName>
        <fullName evidence="6">Efflux RND transporter periplasmic adaptor subunit</fullName>
    </submittedName>
</protein>
<reference evidence="6" key="1">
    <citation type="journal article" date="2020" name="mSystems">
        <title>Genome- and Community-Level Interaction Insights into Carbon Utilization and Element Cycling Functions of Hydrothermarchaeota in Hydrothermal Sediment.</title>
        <authorList>
            <person name="Zhou Z."/>
            <person name="Liu Y."/>
            <person name="Xu W."/>
            <person name="Pan J."/>
            <person name="Luo Z.H."/>
            <person name="Li M."/>
        </authorList>
    </citation>
    <scope>NUCLEOTIDE SEQUENCE [LARGE SCALE GENOMIC DNA]</scope>
    <source>
        <strain evidence="6">HyVt-577</strain>
    </source>
</reference>
<dbReference type="PANTHER" id="PTHR30469">
    <property type="entry name" value="MULTIDRUG RESISTANCE PROTEIN MDTA"/>
    <property type="match status" value="1"/>
</dbReference>
<gene>
    <name evidence="6" type="ORF">ENK44_02120</name>
</gene>
<organism evidence="6">
    <name type="scientific">Caldithrix abyssi</name>
    <dbReference type="NCBI Taxonomy" id="187145"/>
    <lineage>
        <taxon>Bacteria</taxon>
        <taxon>Pseudomonadati</taxon>
        <taxon>Calditrichota</taxon>
        <taxon>Calditrichia</taxon>
        <taxon>Calditrichales</taxon>
        <taxon>Calditrichaceae</taxon>
        <taxon>Caldithrix</taxon>
    </lineage>
</organism>
<dbReference type="FunFam" id="2.40.30.170:FF:000010">
    <property type="entry name" value="Efflux RND transporter periplasmic adaptor subunit"/>
    <property type="match status" value="1"/>
</dbReference>
<evidence type="ECO:0000313" key="6">
    <source>
        <dbReference type="EMBL" id="HGY54477.1"/>
    </source>
</evidence>
<evidence type="ECO:0000256" key="1">
    <source>
        <dbReference type="ARBA" id="ARBA00009477"/>
    </source>
</evidence>
<feature type="coiled-coil region" evidence="2">
    <location>
        <begin position="113"/>
        <end position="142"/>
    </location>
</feature>
<evidence type="ECO:0000256" key="3">
    <source>
        <dbReference type="SAM" id="MobiDB-lite"/>
    </source>
</evidence>
<dbReference type="InterPro" id="IPR058792">
    <property type="entry name" value="Beta-barrel_RND_2"/>
</dbReference>
<proteinExistence type="inferred from homology"/>
<dbReference type="InterPro" id="IPR058647">
    <property type="entry name" value="BSH_CzcB-like"/>
</dbReference>
<dbReference type="AlphaFoldDB" id="A0A7V4TZG0"/>
<sequence>MRKTFFVYWVIFLLATVTLWQCGGSPEGKRKAPGADSLKSEMRRDRMKKEEQEKVPVEVATVKKGDISNFILLSSNLETEIMADVYSRIQGIVEAIHKEEGDYVKKGDLLLTLEAKEYELAEKKANVELQRQQNNYNRLKAMHDKNLLSDEEFETARFALETAEIQWKEAQLNLDYTLIKSPISGRIGERLAKIGRRIQPTDKLFSVVNYNEMIAVVYVPEKNLGQLKLGQKAIVYSDHIPGETFEAWIKRLSPVVDPSSGTFKVTVGVRNKNSKLRPGMFVNVQIIVDTHKDVVLIPKTAIVYENEYMNVYIVRDGIAHKIRLTPGFADNEKVESLKDIVPGDKVIVIGQAGMKDKTPVTVVVERQEEQ</sequence>
<dbReference type="Pfam" id="PF25954">
    <property type="entry name" value="Beta-barrel_RND_2"/>
    <property type="match status" value="1"/>
</dbReference>
<dbReference type="GO" id="GO:1990281">
    <property type="term" value="C:efflux pump complex"/>
    <property type="evidence" value="ECO:0007669"/>
    <property type="project" value="TreeGrafter"/>
</dbReference>
<dbReference type="Gene3D" id="2.40.50.100">
    <property type="match status" value="1"/>
</dbReference>
<dbReference type="SUPFAM" id="SSF111369">
    <property type="entry name" value="HlyD-like secretion proteins"/>
    <property type="match status" value="1"/>
</dbReference>
<dbReference type="InterPro" id="IPR006143">
    <property type="entry name" value="RND_pump_MFP"/>
</dbReference>
<feature type="compositionally biased region" description="Basic and acidic residues" evidence="3">
    <location>
        <begin position="38"/>
        <end position="52"/>
    </location>
</feature>
<evidence type="ECO:0000259" key="4">
    <source>
        <dbReference type="Pfam" id="PF25954"/>
    </source>
</evidence>
<feature type="domain" description="CusB-like beta-barrel" evidence="4">
    <location>
        <begin position="217"/>
        <end position="286"/>
    </location>
</feature>